<protein>
    <submittedName>
        <fullName evidence="1">Uncharacterized protein</fullName>
    </submittedName>
</protein>
<organism evidence="1">
    <name type="scientific">termite gut metagenome</name>
    <dbReference type="NCBI Taxonomy" id="433724"/>
    <lineage>
        <taxon>unclassified sequences</taxon>
        <taxon>metagenomes</taxon>
        <taxon>organismal metagenomes</taxon>
    </lineage>
</organism>
<sequence>MKNQYVGDVNDYKKYSLTEIISEVLNEKVLVAWMLTEDDGRTDGNKLDYLKNEKNERRFNPTLFDKLKSIDKDKRSIVTVEKMLGSQYSFQSEILSDEKVDREKYFETVLKKAKDVGLVFFDPDNGIEVESVKYGDKNSSKYLYWNEIQQIAESGKDVLIYQHFPRVERKTYVERLKKELHTKTKLEVLPIETANVLFLLATKQGNKLNDIKNKWEEKQ</sequence>
<evidence type="ECO:0000313" key="1">
    <source>
        <dbReference type="EMBL" id="KAA6340927.1"/>
    </source>
</evidence>
<reference evidence="1" key="1">
    <citation type="submission" date="2019-03" db="EMBL/GenBank/DDBJ databases">
        <title>Single cell metagenomics reveals metabolic interactions within the superorganism composed of flagellate Streblomastix strix and complex community of Bacteroidetes bacteria on its surface.</title>
        <authorList>
            <person name="Treitli S.C."/>
            <person name="Kolisko M."/>
            <person name="Husnik F."/>
            <person name="Keeling P."/>
            <person name="Hampl V."/>
        </authorList>
    </citation>
    <scope>NUCLEOTIDE SEQUENCE</scope>
    <source>
        <strain evidence="1">STM</strain>
    </source>
</reference>
<accession>A0A5J4S3X6</accession>
<comment type="caution">
    <text evidence="1">The sequence shown here is derived from an EMBL/GenBank/DDBJ whole genome shotgun (WGS) entry which is preliminary data.</text>
</comment>
<dbReference type="AlphaFoldDB" id="A0A5J4S3X6"/>
<gene>
    <name evidence="1" type="ORF">EZS27_011232</name>
</gene>
<dbReference type="EMBL" id="SNRY01000423">
    <property type="protein sequence ID" value="KAA6340927.1"/>
    <property type="molecule type" value="Genomic_DNA"/>
</dbReference>
<proteinExistence type="predicted"/>
<name>A0A5J4S3X6_9ZZZZ</name>